<evidence type="ECO:0000313" key="3">
    <source>
        <dbReference type="Proteomes" id="UP000094795"/>
    </source>
</evidence>
<dbReference type="InterPro" id="IPR056920">
    <property type="entry name" value="PRTase-CE"/>
</dbReference>
<organism evidence="2 3">
    <name type="scientific">Hoeflea olei</name>
    <dbReference type="NCBI Taxonomy" id="1480615"/>
    <lineage>
        <taxon>Bacteria</taxon>
        <taxon>Pseudomonadati</taxon>
        <taxon>Pseudomonadota</taxon>
        <taxon>Alphaproteobacteria</taxon>
        <taxon>Hyphomicrobiales</taxon>
        <taxon>Rhizobiaceae</taxon>
        <taxon>Hoeflea</taxon>
    </lineage>
</organism>
<keyword evidence="3" id="KW-1185">Reference proteome</keyword>
<name>A0A1C1YRC0_9HYPH</name>
<dbReference type="OrthoDB" id="7753492at2"/>
<protein>
    <recommendedName>
        <fullName evidence="1">PRTase-CE domain-containing protein</fullName>
    </recommendedName>
</protein>
<comment type="caution">
    <text evidence="2">The sequence shown here is derived from an EMBL/GenBank/DDBJ whole genome shotgun (WGS) entry which is preliminary data.</text>
</comment>
<dbReference type="RefSeq" id="WP_066183512.1">
    <property type="nucleotide sequence ID" value="NZ_LQZT01000048.1"/>
</dbReference>
<proteinExistence type="predicted"/>
<sequence>MVTRNERLDAVVEKISDYREGEIAPMNAAHVDRWVQQFPEGVQEPLLAELAHVFDKTYFTRKKVNQFLSAVAVNERLTAGNPAEFWKKTTVLDIQTSGNSQHEMLATFDTVLQKACGISLSECGQAGGSSYVYIDDVLFSGGRIKNDIVRWIKDAAPQNAKLVIITIAYHRLGQWRTENDILEAAKAAGKKIELSWPHVFKVEDRKKYIDNSDVLRPTAIPADRATAEYVAGLTMDPVFRTPGQLGDLGFFSTEAGRSLLEQQFLVSGVQVRGLCRHLNTYMRPLGNSMMGTTGFGSMIATYRNCPNNAPLVLWAGDPWYPLFPRKTN</sequence>
<evidence type="ECO:0000259" key="1">
    <source>
        <dbReference type="Pfam" id="PF24390"/>
    </source>
</evidence>
<evidence type="ECO:0000313" key="2">
    <source>
        <dbReference type="EMBL" id="OCW56111.1"/>
    </source>
</evidence>
<dbReference type="Pfam" id="PF24390">
    <property type="entry name" value="PRTase-CE"/>
    <property type="match status" value="1"/>
</dbReference>
<accession>A0A1C1YRC0</accession>
<reference evidence="2 3" key="1">
    <citation type="submission" date="2015-12" db="EMBL/GenBank/DDBJ databases">
        <authorList>
            <person name="Shamseldin A."/>
            <person name="Moawad H."/>
            <person name="Abd El-Rahim W.M."/>
            <person name="Sadowsky M.J."/>
        </authorList>
    </citation>
    <scope>NUCLEOTIDE SEQUENCE [LARGE SCALE GENOMIC DNA]</scope>
    <source>
        <strain evidence="2 3">JC234</strain>
    </source>
</reference>
<feature type="domain" description="PRTase-CE" evidence="1">
    <location>
        <begin position="31"/>
        <end position="325"/>
    </location>
</feature>
<gene>
    <name evidence="2" type="ORF">AWJ14_12965</name>
</gene>
<dbReference type="AlphaFoldDB" id="A0A1C1YRC0"/>
<dbReference type="EMBL" id="LQZT01000048">
    <property type="protein sequence ID" value="OCW56111.1"/>
    <property type="molecule type" value="Genomic_DNA"/>
</dbReference>
<dbReference type="Proteomes" id="UP000094795">
    <property type="component" value="Unassembled WGS sequence"/>
</dbReference>
<dbReference type="STRING" id="1480615.AWJ14_12965"/>